<dbReference type="NCBIfam" id="TIGR04131">
    <property type="entry name" value="Bac_Flav_CTERM"/>
    <property type="match status" value="1"/>
</dbReference>
<dbReference type="PROSITE" id="PS50093">
    <property type="entry name" value="PKD"/>
    <property type="match status" value="2"/>
</dbReference>
<evidence type="ECO:0000259" key="1">
    <source>
        <dbReference type="PROSITE" id="PS50093"/>
    </source>
</evidence>
<accession>A0ABR7MDY4</accession>
<feature type="domain" description="PKD" evidence="1">
    <location>
        <begin position="639"/>
        <end position="704"/>
    </location>
</feature>
<dbReference type="Pfam" id="PF13585">
    <property type="entry name" value="CHU_C"/>
    <property type="match status" value="1"/>
</dbReference>
<proteinExistence type="predicted"/>
<organism evidence="2 3">
    <name type="scientific">Flavihumibacter stibioxidans</name>
    <dbReference type="NCBI Taxonomy" id="1834163"/>
    <lineage>
        <taxon>Bacteria</taxon>
        <taxon>Pseudomonadati</taxon>
        <taxon>Bacteroidota</taxon>
        <taxon>Chitinophagia</taxon>
        <taxon>Chitinophagales</taxon>
        <taxon>Chitinophagaceae</taxon>
        <taxon>Flavihumibacter</taxon>
    </lineage>
</organism>
<dbReference type="Gene3D" id="2.60.120.260">
    <property type="entry name" value="Galactose-binding domain-like"/>
    <property type="match status" value="1"/>
</dbReference>
<dbReference type="NCBIfam" id="NF038118">
    <property type="entry name" value="PEP_CTERM_CCXG"/>
    <property type="match status" value="1"/>
</dbReference>
<comment type="caution">
    <text evidence="2">The sequence shown here is derived from an EMBL/GenBank/DDBJ whole genome shotgun (WGS) entry which is preliminary data.</text>
</comment>
<evidence type="ECO:0000313" key="3">
    <source>
        <dbReference type="Proteomes" id="UP000765802"/>
    </source>
</evidence>
<dbReference type="InterPro" id="IPR013783">
    <property type="entry name" value="Ig-like_fold"/>
</dbReference>
<sequence>MFNLESPGQNSIINDDTSVCRNEIIQLNAVAALDYNWYPNTGLSNTGIQNPQLRADTSRIYYLETKYYSDNLAYNGDFAKGNTGFSSGYIFCNTQNCLSSSDGIGYSISTDAGFAHEFFIGKDHTTGSANFLVVNGGKPGLSAWKQTITVEPNTQYAFGAWVSSVLADNPAKIRFVINGIQVGPAFAAPNSVNQWERFFIQWNSGSSNLAVIEITDVSPLDSGNDFGLDDIFFGKILAGKDSIHVRVYDSQPLFISDTIGYCKDSLVLDAGPGFDHYEWNTGESSQKIQVKRPGRYQVIAGRNSGCVITDSVEVSYTLGLTTKPLHACGDEPVVLNDAVLEDTRGKVIEFFTDSTKTYQLNSSVKMSTRMALHDRFNTAEEYKNYIDQLVLAPPTAGYGDVYLPVYSMVSNSLVFNGSKSNIAYKYTIRFYASKPGIYQFRTSFDFGSGGAIFLDGKAVAFNNADMWWRFSWDLPGQSLQWSSSLAVGMHEILVYGMEDCCDGGGSAEYRVPGESEFQAFSTLAQVRDAGTYYASLHDPVTGCSRDAAIRVTRSPRPTIVVKDPAPVCYGTTVDISKSSVFEGSEPGMIYSFFKDKALNQPLPEPALIRDSGTYYISGQDTSLCRSMAMPVLVKIYSLPKAGFTPSRRTGCTSESVLFRNTSWENSAYRYHWSFGTGNQGDTSDQRDASFTYNQPGKYAVTLRIYAPGDCYTDYTDTVNIVLRPEMSISGPSEVCTGIPVQYNGRANEAVNISNRWIFGNGSSAETLQPSMQSYANAGNYTIQLIGTTETCADTAVYQLKVNPAPVIALPARDIRICPGNAAGLSANGGMQYEWSPANGLNNANIANPLASPSVDTRYTVKVTTTKGCSGSDSVQVTVVRPFKLTASAGERICAGEQVRLQAEGADRYEWTPAEGLNSVTASDPLANPAVTTQYRVVGSDNDNCFTDTAAITVTVDPLPVINAGKDTILIAGESLRLNTLASSDVIRYDWTPSAFLSCTACPEPVTTPATSIIYTVKVFNAAGCFASDDIVVGLNCSVDNVFIPNGFTPNNDGKNDIFYPLGKGIRKVSSLRIFNRWGSLVFERKDFGINDRSAGWDGRVNGILQPAQTFVYAIQLVCDNGQLIDLKGSLNLIL</sequence>
<dbReference type="InterPro" id="IPR026341">
    <property type="entry name" value="T9SS_type_B"/>
</dbReference>
<evidence type="ECO:0000313" key="2">
    <source>
        <dbReference type="EMBL" id="MBC6493172.1"/>
    </source>
</evidence>
<feature type="domain" description="PKD" evidence="1">
    <location>
        <begin position="723"/>
        <end position="784"/>
    </location>
</feature>
<reference evidence="2 3" key="1">
    <citation type="submission" date="2016-07" db="EMBL/GenBank/DDBJ databases">
        <title>Genome analysis of Flavihumibacter stibioxidans YS-17.</title>
        <authorList>
            <person name="Shi K."/>
            <person name="Han Y."/>
            <person name="Wang G."/>
        </authorList>
    </citation>
    <scope>NUCLEOTIDE SEQUENCE [LARGE SCALE GENOMIC DNA]</scope>
    <source>
        <strain evidence="2 3">YS-17</strain>
    </source>
</reference>
<dbReference type="Pfam" id="PF00801">
    <property type="entry name" value="PKD"/>
    <property type="match status" value="1"/>
</dbReference>
<dbReference type="InterPro" id="IPR035986">
    <property type="entry name" value="PKD_dom_sf"/>
</dbReference>
<dbReference type="CDD" id="cd00146">
    <property type="entry name" value="PKD"/>
    <property type="match status" value="1"/>
</dbReference>
<dbReference type="Proteomes" id="UP000765802">
    <property type="component" value="Unassembled WGS sequence"/>
</dbReference>
<gene>
    <name evidence="2" type="ORF">BC349_19125</name>
</gene>
<dbReference type="InterPro" id="IPR000601">
    <property type="entry name" value="PKD_dom"/>
</dbReference>
<keyword evidence="3" id="KW-1185">Reference proteome</keyword>
<name>A0ABR7MDY4_9BACT</name>
<protein>
    <recommendedName>
        <fullName evidence="1">PKD domain-containing protein</fullName>
    </recommendedName>
</protein>
<dbReference type="Gene3D" id="2.60.40.10">
    <property type="entry name" value="Immunoglobulins"/>
    <property type="match status" value="2"/>
</dbReference>
<dbReference type="EMBL" id="MBUA01000031">
    <property type="protein sequence ID" value="MBC6493172.1"/>
    <property type="molecule type" value="Genomic_DNA"/>
</dbReference>
<dbReference type="SMART" id="SM00089">
    <property type="entry name" value="PKD"/>
    <property type="match status" value="2"/>
</dbReference>
<dbReference type="SUPFAM" id="SSF49299">
    <property type="entry name" value="PKD domain"/>
    <property type="match status" value="2"/>
</dbReference>
<dbReference type="InterPro" id="IPR022409">
    <property type="entry name" value="PKD/Chitinase_dom"/>
</dbReference>